<accession>A0A194QQ31</accession>
<name>A0A194QQ31_PAPMA</name>
<gene>
    <name evidence="2" type="ORF">RR48_08482</name>
</gene>
<proteinExistence type="predicted"/>
<dbReference type="Proteomes" id="UP000053240">
    <property type="component" value="Unassembled WGS sequence"/>
</dbReference>
<keyword evidence="3" id="KW-1185">Reference proteome</keyword>
<organism evidence="2 3">
    <name type="scientific">Papilio machaon</name>
    <name type="common">Old World swallowtail butterfly</name>
    <dbReference type="NCBI Taxonomy" id="76193"/>
    <lineage>
        <taxon>Eukaryota</taxon>
        <taxon>Metazoa</taxon>
        <taxon>Ecdysozoa</taxon>
        <taxon>Arthropoda</taxon>
        <taxon>Hexapoda</taxon>
        <taxon>Insecta</taxon>
        <taxon>Pterygota</taxon>
        <taxon>Neoptera</taxon>
        <taxon>Endopterygota</taxon>
        <taxon>Lepidoptera</taxon>
        <taxon>Glossata</taxon>
        <taxon>Ditrysia</taxon>
        <taxon>Papilionoidea</taxon>
        <taxon>Papilionidae</taxon>
        <taxon>Papilioninae</taxon>
        <taxon>Papilio</taxon>
    </lineage>
</organism>
<dbReference type="InParanoid" id="A0A194QQ31"/>
<dbReference type="AlphaFoldDB" id="A0A194QQ31"/>
<evidence type="ECO:0000313" key="3">
    <source>
        <dbReference type="Proteomes" id="UP000053240"/>
    </source>
</evidence>
<feature type="region of interest" description="Disordered" evidence="1">
    <location>
        <begin position="48"/>
        <end position="71"/>
    </location>
</feature>
<evidence type="ECO:0000313" key="2">
    <source>
        <dbReference type="EMBL" id="KPJ07469.1"/>
    </source>
</evidence>
<sequence length="71" mass="8016">MAKPTWLNQSQNRYLINNIDLLLYTPITSALTLLVTNGIQNEQTAVREKADRIGRVKATPVQPPRRVGRTT</sequence>
<dbReference type="EMBL" id="KQ461185">
    <property type="protein sequence ID" value="KPJ07469.1"/>
    <property type="molecule type" value="Genomic_DNA"/>
</dbReference>
<evidence type="ECO:0000256" key="1">
    <source>
        <dbReference type="SAM" id="MobiDB-lite"/>
    </source>
</evidence>
<reference evidence="2 3" key="1">
    <citation type="journal article" date="2015" name="Nat. Commun.">
        <title>Outbred genome sequencing and CRISPR/Cas9 gene editing in butterflies.</title>
        <authorList>
            <person name="Li X."/>
            <person name="Fan D."/>
            <person name="Zhang W."/>
            <person name="Liu G."/>
            <person name="Zhang L."/>
            <person name="Zhao L."/>
            <person name="Fang X."/>
            <person name="Chen L."/>
            <person name="Dong Y."/>
            <person name="Chen Y."/>
            <person name="Ding Y."/>
            <person name="Zhao R."/>
            <person name="Feng M."/>
            <person name="Zhu Y."/>
            <person name="Feng Y."/>
            <person name="Jiang X."/>
            <person name="Zhu D."/>
            <person name="Xiang H."/>
            <person name="Feng X."/>
            <person name="Li S."/>
            <person name="Wang J."/>
            <person name="Zhang G."/>
            <person name="Kronforst M.R."/>
            <person name="Wang W."/>
        </authorList>
    </citation>
    <scope>NUCLEOTIDE SEQUENCE [LARGE SCALE GENOMIC DNA]</scope>
    <source>
        <strain evidence="2">Ya'a_city_454_Pm</strain>
        <tissue evidence="2">Whole body</tissue>
    </source>
</reference>
<protein>
    <submittedName>
        <fullName evidence="2">Uncharacterized protein</fullName>
    </submittedName>
</protein>